<name>A0A9X4ET72_9FLAO</name>
<dbReference type="Gene3D" id="1.10.443.10">
    <property type="entry name" value="Intergrase catalytic core"/>
    <property type="match status" value="1"/>
</dbReference>
<reference evidence="2" key="1">
    <citation type="submission" date="2021-09" db="EMBL/GenBank/DDBJ databases">
        <authorList>
            <person name="Smyrli M."/>
        </authorList>
    </citation>
    <scope>NUCLEOTIDE SEQUENCE</scope>
    <source>
        <strain evidence="2">LAR25</strain>
    </source>
</reference>
<evidence type="ECO:0000313" key="2">
    <source>
        <dbReference type="EMBL" id="MDE1206011.1"/>
    </source>
</evidence>
<dbReference type="Proteomes" id="UP001149303">
    <property type="component" value="Unassembled WGS sequence"/>
</dbReference>
<organism evidence="2 3">
    <name type="scientific">Tenacibaculum larymnensis</name>
    <dbReference type="NCBI Taxonomy" id="2878201"/>
    <lineage>
        <taxon>Bacteria</taxon>
        <taxon>Pseudomonadati</taxon>
        <taxon>Bacteroidota</taxon>
        <taxon>Flavobacteriia</taxon>
        <taxon>Flavobacteriales</taxon>
        <taxon>Flavobacteriaceae</taxon>
        <taxon>Tenacibaculum</taxon>
    </lineage>
</organism>
<keyword evidence="3" id="KW-1185">Reference proteome</keyword>
<dbReference type="InterPro" id="IPR013762">
    <property type="entry name" value="Integrase-like_cat_sf"/>
</dbReference>
<sequence length="98" mass="11825">MGLLIYEDIRSKVNKGFSCGDRFKMITYWLFKKHRRINHNLKNSKQIRVSVITYWLQHHNIREVQYMVGHRYISSTESYVQDDLENLQEVIESLHPIS</sequence>
<accession>A0A9X4ET72</accession>
<gene>
    <name evidence="2" type="ORF">LCI24_04305</name>
</gene>
<evidence type="ECO:0000313" key="3">
    <source>
        <dbReference type="Proteomes" id="UP001149303"/>
    </source>
</evidence>
<proteinExistence type="predicted"/>
<dbReference type="SUPFAM" id="SSF56349">
    <property type="entry name" value="DNA breaking-rejoining enzymes"/>
    <property type="match status" value="1"/>
</dbReference>
<protein>
    <recommendedName>
        <fullName evidence="4">Tyr recombinase domain-containing protein</fullName>
    </recommendedName>
</protein>
<dbReference type="GO" id="GO:0006310">
    <property type="term" value="P:DNA recombination"/>
    <property type="evidence" value="ECO:0007669"/>
    <property type="project" value="UniProtKB-KW"/>
</dbReference>
<dbReference type="EMBL" id="JAIWJY010000002">
    <property type="protein sequence ID" value="MDE1206011.1"/>
    <property type="molecule type" value="Genomic_DNA"/>
</dbReference>
<dbReference type="GO" id="GO:0003677">
    <property type="term" value="F:DNA binding"/>
    <property type="evidence" value="ECO:0007669"/>
    <property type="project" value="InterPro"/>
</dbReference>
<evidence type="ECO:0008006" key="4">
    <source>
        <dbReference type="Google" id="ProtNLM"/>
    </source>
</evidence>
<keyword evidence="1" id="KW-0233">DNA recombination</keyword>
<dbReference type="GO" id="GO:0015074">
    <property type="term" value="P:DNA integration"/>
    <property type="evidence" value="ECO:0007669"/>
    <property type="project" value="InterPro"/>
</dbReference>
<evidence type="ECO:0000256" key="1">
    <source>
        <dbReference type="ARBA" id="ARBA00023172"/>
    </source>
</evidence>
<dbReference type="InterPro" id="IPR011010">
    <property type="entry name" value="DNA_brk_join_enz"/>
</dbReference>
<dbReference type="AlphaFoldDB" id="A0A9X4ET72"/>
<dbReference type="RefSeq" id="WP_274639331.1">
    <property type="nucleotide sequence ID" value="NZ_JAIWJY010000002.1"/>
</dbReference>
<comment type="caution">
    <text evidence="2">The sequence shown here is derived from an EMBL/GenBank/DDBJ whole genome shotgun (WGS) entry which is preliminary data.</text>
</comment>